<dbReference type="Pfam" id="PF10039">
    <property type="entry name" value="DUF2275"/>
    <property type="match status" value="1"/>
</dbReference>
<dbReference type="eggNOG" id="COG5662">
    <property type="taxonomic scope" value="Bacteria"/>
</dbReference>
<gene>
    <name evidence="6" type="ORF">Thewi_2343</name>
</gene>
<dbReference type="Gene3D" id="1.10.10.1320">
    <property type="entry name" value="Anti-sigma factor, zinc-finger domain"/>
    <property type="match status" value="1"/>
</dbReference>
<dbReference type="EMBL" id="CP002991">
    <property type="protein sequence ID" value="AEM79691.1"/>
    <property type="molecule type" value="Genomic_DNA"/>
</dbReference>
<keyword evidence="3" id="KW-0472">Membrane</keyword>
<dbReference type="InterPro" id="IPR041916">
    <property type="entry name" value="Anti_sigma_zinc_sf"/>
</dbReference>
<name>G2MXU3_9THEO</name>
<dbReference type="KEGG" id="twi:Thewi_2343"/>
<dbReference type="HOGENOM" id="CLU_058827_0_0_9"/>
<dbReference type="Proteomes" id="UP000008276">
    <property type="component" value="Chromosome"/>
</dbReference>
<keyword evidence="7" id="KW-1185">Reference proteome</keyword>
<dbReference type="STRING" id="697303.Thewi_2343"/>
<reference evidence="6 7" key="1">
    <citation type="submission" date="2011-08" db="EMBL/GenBank/DDBJ databases">
        <title>Complete sequence of Thermoanaerobacter wiegelii Rt8.B1.</title>
        <authorList>
            <consortium name="US DOE Joint Genome Institute"/>
            <person name="Lucas S."/>
            <person name="Han J."/>
            <person name="Lapidus A."/>
            <person name="Cheng J.-F."/>
            <person name="Goodwin L."/>
            <person name="Pitluck S."/>
            <person name="Peters L."/>
            <person name="Mikhailova N."/>
            <person name="Zeytun A."/>
            <person name="Daligault H."/>
            <person name="Detter J.C."/>
            <person name="Han C."/>
            <person name="Tapia R."/>
            <person name="Land M."/>
            <person name="Hauser L."/>
            <person name="Kyrpides N."/>
            <person name="Ivanova N."/>
            <person name="Pagani I."/>
            <person name="Hemme C."/>
            <person name="Woyke T."/>
        </authorList>
    </citation>
    <scope>NUCLEOTIDE SEQUENCE [LARGE SCALE GENOMIC DNA]</scope>
    <source>
        <strain evidence="6 7">Rt8.B1</strain>
    </source>
</reference>
<feature type="domain" description="DUF2275" evidence="4">
    <location>
        <begin position="53"/>
        <end position="260"/>
    </location>
</feature>
<keyword evidence="3" id="KW-1133">Transmembrane helix</keyword>
<evidence type="ECO:0000313" key="6">
    <source>
        <dbReference type="EMBL" id="AEM79691.1"/>
    </source>
</evidence>
<feature type="domain" description="Putative zinc-finger" evidence="5">
    <location>
        <begin position="8"/>
        <end position="35"/>
    </location>
</feature>
<evidence type="ECO:0000256" key="3">
    <source>
        <dbReference type="SAM" id="Phobius"/>
    </source>
</evidence>
<keyword evidence="3" id="KW-0812">Transmembrane</keyword>
<comment type="similarity">
    <text evidence="1">Belongs to the zinc-associated anti-sigma factor (ZAS) superfamily. Anti-sigma-W factor family.</text>
</comment>
<dbReference type="Pfam" id="PF13490">
    <property type="entry name" value="zf-HC2"/>
    <property type="match status" value="1"/>
</dbReference>
<protein>
    <recommendedName>
        <fullName evidence="2">Anti-sigma-W factor RsiW</fullName>
    </recommendedName>
</protein>
<evidence type="ECO:0000256" key="2">
    <source>
        <dbReference type="ARBA" id="ARBA00024438"/>
    </source>
</evidence>
<dbReference type="InterPro" id="IPR027383">
    <property type="entry name" value="Znf_put"/>
</dbReference>
<dbReference type="InterPro" id="IPR018734">
    <property type="entry name" value="DUF2275"/>
</dbReference>
<proteinExistence type="inferred from homology"/>
<sequence length="394" mass="44664">MCYDEGTLQAYLDSELDEITAKNVEEHLKTCDVCREKLEQLKSINEFTSKALKASNIDLNETWATLNEKLSKNNNKGGMFAMFTKYKKAIAALVVVAFVVSSMLFPPLKNAEAKILNLLRLNKMQIITITPDDITQIQNEFYNRNIKNIDLKEYGEILRSGSYEGYEVSINEIDKLKSDVDYKFKLPTDENFEINHIYVSKGDGLEFKLNVDKINELIKTFGGTHLFPKELNNKPITINVGTSINIDIKEKKDNNDTENIKKSIYLTINKTPEIVVPEGANIDKVIDALANLPFLPDNLKKQIASVTDWKETLPIPMDESTNVKEINIRGNTAIILTNKYSPNMASIAWNENGVMYSLSIYGPYEPSTDKQTINDELITQQNINTLIQIANSMR</sequence>
<organism evidence="6 7">
    <name type="scientific">Thermoanaerobacter wiegelii Rt8.B1</name>
    <dbReference type="NCBI Taxonomy" id="697303"/>
    <lineage>
        <taxon>Bacteria</taxon>
        <taxon>Bacillati</taxon>
        <taxon>Bacillota</taxon>
        <taxon>Clostridia</taxon>
        <taxon>Thermoanaerobacterales</taxon>
        <taxon>Thermoanaerobacteraceae</taxon>
        <taxon>Thermoanaerobacter</taxon>
    </lineage>
</organism>
<dbReference type="AlphaFoldDB" id="G2MXU3"/>
<dbReference type="RefSeq" id="WP_014063521.1">
    <property type="nucleotide sequence ID" value="NC_015958.1"/>
</dbReference>
<evidence type="ECO:0000313" key="7">
    <source>
        <dbReference type="Proteomes" id="UP000008276"/>
    </source>
</evidence>
<evidence type="ECO:0000259" key="5">
    <source>
        <dbReference type="Pfam" id="PF13490"/>
    </source>
</evidence>
<feature type="transmembrane region" description="Helical" evidence="3">
    <location>
        <begin position="89"/>
        <end position="108"/>
    </location>
</feature>
<accession>G2MXU3</accession>
<evidence type="ECO:0000256" key="1">
    <source>
        <dbReference type="ARBA" id="ARBA00024353"/>
    </source>
</evidence>
<evidence type="ECO:0000259" key="4">
    <source>
        <dbReference type="Pfam" id="PF10039"/>
    </source>
</evidence>